<keyword evidence="10" id="KW-1185">Reference proteome</keyword>
<protein>
    <submittedName>
        <fullName evidence="11">DNA repair protein REV1</fullName>
    </submittedName>
</protein>
<dbReference type="AlphaFoldDB" id="A0A158R405"/>
<keyword evidence="3" id="KW-0548">Nucleotidyltransferase</keyword>
<proteinExistence type="predicted"/>
<dbReference type="GO" id="GO:0070987">
    <property type="term" value="P:error-free translesion synthesis"/>
    <property type="evidence" value="ECO:0007669"/>
    <property type="project" value="TreeGrafter"/>
</dbReference>
<dbReference type="PANTHER" id="PTHR45990:SF1">
    <property type="entry name" value="DNA REPAIR PROTEIN REV1"/>
    <property type="match status" value="1"/>
</dbReference>
<feature type="domain" description="BRCT" evidence="8">
    <location>
        <begin position="48"/>
        <end position="136"/>
    </location>
</feature>
<evidence type="ECO:0000256" key="1">
    <source>
        <dbReference type="ARBA" id="ARBA00022634"/>
    </source>
</evidence>
<keyword evidence="1" id="KW-0237">DNA synthesis</keyword>
<feature type="domain" description="UmuC" evidence="9">
    <location>
        <begin position="220"/>
        <end position="408"/>
    </location>
</feature>
<evidence type="ECO:0000256" key="6">
    <source>
        <dbReference type="ARBA" id="ARBA00022842"/>
    </source>
</evidence>
<dbReference type="PANTHER" id="PTHR45990">
    <property type="entry name" value="DNA REPAIR PROTEIN REV1"/>
    <property type="match status" value="1"/>
</dbReference>
<dbReference type="Gene3D" id="3.30.70.270">
    <property type="match status" value="1"/>
</dbReference>
<evidence type="ECO:0000256" key="7">
    <source>
        <dbReference type="ARBA" id="ARBA00023204"/>
    </source>
</evidence>
<dbReference type="PROSITE" id="PS50172">
    <property type="entry name" value="BRCT"/>
    <property type="match status" value="1"/>
</dbReference>
<organism evidence="10 11">
    <name type="scientific">Syphacia muris</name>
    <dbReference type="NCBI Taxonomy" id="451379"/>
    <lineage>
        <taxon>Eukaryota</taxon>
        <taxon>Metazoa</taxon>
        <taxon>Ecdysozoa</taxon>
        <taxon>Nematoda</taxon>
        <taxon>Chromadorea</taxon>
        <taxon>Rhabditida</taxon>
        <taxon>Spirurina</taxon>
        <taxon>Oxyuridomorpha</taxon>
        <taxon>Oxyuroidea</taxon>
        <taxon>Oxyuridae</taxon>
        <taxon>Syphacia</taxon>
    </lineage>
</organism>
<evidence type="ECO:0000313" key="10">
    <source>
        <dbReference type="Proteomes" id="UP000046393"/>
    </source>
</evidence>
<evidence type="ECO:0000256" key="4">
    <source>
        <dbReference type="ARBA" id="ARBA00022723"/>
    </source>
</evidence>
<dbReference type="Gene3D" id="6.10.250.1490">
    <property type="match status" value="1"/>
</dbReference>
<dbReference type="SUPFAM" id="SSF52113">
    <property type="entry name" value="BRCT domain"/>
    <property type="match status" value="1"/>
</dbReference>
<dbReference type="STRING" id="451379.A0A158R405"/>
<dbReference type="Proteomes" id="UP000046393">
    <property type="component" value="Unplaced"/>
</dbReference>
<keyword evidence="7" id="KW-0234">DNA repair</keyword>
<dbReference type="FunFam" id="3.40.1170.60:FF:000003">
    <property type="entry name" value="DNA polymerase eta"/>
    <property type="match status" value="1"/>
</dbReference>
<evidence type="ECO:0000256" key="3">
    <source>
        <dbReference type="ARBA" id="ARBA00022695"/>
    </source>
</evidence>
<dbReference type="InterPro" id="IPR001126">
    <property type="entry name" value="UmuC"/>
</dbReference>
<dbReference type="Gene3D" id="1.10.150.20">
    <property type="entry name" value="5' to 3' exonuclease, C-terminal subdomain"/>
    <property type="match status" value="1"/>
</dbReference>
<dbReference type="GO" id="GO:0003887">
    <property type="term" value="F:DNA-directed DNA polymerase activity"/>
    <property type="evidence" value="ECO:0007669"/>
    <property type="project" value="InterPro"/>
</dbReference>
<dbReference type="Pfam" id="PF00817">
    <property type="entry name" value="IMS"/>
    <property type="match status" value="1"/>
</dbReference>
<dbReference type="Gene3D" id="3.40.1170.60">
    <property type="match status" value="1"/>
</dbReference>
<dbReference type="PROSITE" id="PS50173">
    <property type="entry name" value="UMUC"/>
    <property type="match status" value="1"/>
</dbReference>
<dbReference type="InterPro" id="IPR036420">
    <property type="entry name" value="BRCT_dom_sf"/>
</dbReference>
<dbReference type="InterPro" id="IPR053848">
    <property type="entry name" value="IMS_HHH_1"/>
</dbReference>
<dbReference type="WBParaSite" id="SMUV_0000204901-mRNA-1">
    <property type="protein sequence ID" value="SMUV_0000204901-mRNA-1"/>
    <property type="gene ID" value="SMUV_0000204901"/>
</dbReference>
<dbReference type="SMART" id="SM00292">
    <property type="entry name" value="BRCT"/>
    <property type="match status" value="1"/>
</dbReference>
<keyword evidence="2" id="KW-0808">Transferase</keyword>
<dbReference type="Pfam" id="PF00533">
    <property type="entry name" value="BRCT"/>
    <property type="match status" value="1"/>
</dbReference>
<dbReference type="Pfam" id="PF21999">
    <property type="entry name" value="IMS_HHH_1"/>
    <property type="match status" value="1"/>
</dbReference>
<dbReference type="GO" id="GO:0017125">
    <property type="term" value="F:deoxycytidyl transferase activity"/>
    <property type="evidence" value="ECO:0007669"/>
    <property type="project" value="TreeGrafter"/>
</dbReference>
<keyword evidence="6" id="KW-0460">Magnesium</keyword>
<dbReference type="InterPro" id="IPR001357">
    <property type="entry name" value="BRCT_dom"/>
</dbReference>
<dbReference type="SUPFAM" id="SSF56672">
    <property type="entry name" value="DNA/RNA polymerases"/>
    <property type="match status" value="1"/>
</dbReference>
<reference evidence="11" key="1">
    <citation type="submission" date="2016-04" db="UniProtKB">
        <authorList>
            <consortium name="WormBaseParasite"/>
        </authorList>
    </citation>
    <scope>IDENTIFICATION</scope>
</reference>
<name>A0A158R405_9BILA</name>
<evidence type="ECO:0000313" key="11">
    <source>
        <dbReference type="WBParaSite" id="SMUV_0000204901-mRNA-1"/>
    </source>
</evidence>
<evidence type="ECO:0000259" key="9">
    <source>
        <dbReference type="PROSITE" id="PS50173"/>
    </source>
</evidence>
<accession>A0A158R405</accession>
<dbReference type="GO" id="GO:0042276">
    <property type="term" value="P:error-prone translesion synthesis"/>
    <property type="evidence" value="ECO:0007669"/>
    <property type="project" value="TreeGrafter"/>
</dbReference>
<evidence type="ECO:0000259" key="8">
    <source>
        <dbReference type="PROSITE" id="PS50172"/>
    </source>
</evidence>
<dbReference type="GO" id="GO:0046872">
    <property type="term" value="F:metal ion binding"/>
    <property type="evidence" value="ECO:0007669"/>
    <property type="project" value="UniProtKB-KW"/>
</dbReference>
<evidence type="ECO:0000256" key="2">
    <source>
        <dbReference type="ARBA" id="ARBA00022679"/>
    </source>
</evidence>
<keyword evidence="4" id="KW-0479">Metal-binding</keyword>
<dbReference type="GO" id="GO:0005634">
    <property type="term" value="C:nucleus"/>
    <property type="evidence" value="ECO:0007669"/>
    <property type="project" value="TreeGrafter"/>
</dbReference>
<dbReference type="GO" id="GO:0006281">
    <property type="term" value="P:DNA repair"/>
    <property type="evidence" value="ECO:0007669"/>
    <property type="project" value="UniProtKB-KW"/>
</dbReference>
<dbReference type="Gene3D" id="3.40.50.10190">
    <property type="entry name" value="BRCT domain"/>
    <property type="match status" value="1"/>
</dbReference>
<evidence type="ECO:0000256" key="5">
    <source>
        <dbReference type="ARBA" id="ARBA00022763"/>
    </source>
</evidence>
<sequence>MEDDLEKPETSTGKNNEWEKVADQWKTYMAAKKSKLMHQINGTSGEGNVSNIFKGVSIFVNGYTDPPASELRRIIQLHGGEYHVYYEYGLTTYTVATHIAKGKLSKLRKDEKIVHPQYIIDCVKANKRLSDEDYLLCKDNALPNKISKKCFESSRNAGNDPNFISNFYGRSRLHLISTLAQEMKQFVQELRQSPPEVFHSRHLLLPLSKSDFIKVPKETICHIDLDCFFVSVALRSCPDLVGKPVAVTHSRGTNYGAGLSDIASCSYEARAAGVKNGMSVREAKKLCPNIICVPYQFEDYRTTSTAVYEIISRYTVDIRAVSCDEVYVDLSSLCKDTNVDDIMGIVSIIREEIHRETGCIASVGIGSNMLIARLATRHAKPNGQFLVKDEEISSFIKKEKVSSLPGIGYSTRAKAVGTVDTCEELQNIPVERLQTLFGAKTGLQIYNLSRGIDKDRDLLEISSRKSVSCDVNYGILPSDKEMNELADYFFQLVEYEDYSTLVSQVRFIERKALDCFADWVFPIIALKMFLKEVCYSQLGHHLIV</sequence>
<dbReference type="CDD" id="cd17719">
    <property type="entry name" value="BRCT_Rev1"/>
    <property type="match status" value="1"/>
</dbReference>
<dbReference type="InterPro" id="IPR043502">
    <property type="entry name" value="DNA/RNA_pol_sf"/>
</dbReference>
<dbReference type="InterPro" id="IPR043128">
    <property type="entry name" value="Rev_trsase/Diguanyl_cyclase"/>
</dbReference>
<keyword evidence="5" id="KW-0227">DNA damage</keyword>